<feature type="transmembrane region" description="Helical" evidence="5">
    <location>
        <begin position="127"/>
        <end position="146"/>
    </location>
</feature>
<comment type="catalytic activity">
    <reaction evidence="5">
        <text>a quinone + NADH + 5 H(+)(in) = a quinol + NAD(+) + 4 H(+)(out)</text>
        <dbReference type="Rhea" id="RHEA:57888"/>
        <dbReference type="ChEBI" id="CHEBI:15378"/>
        <dbReference type="ChEBI" id="CHEBI:24646"/>
        <dbReference type="ChEBI" id="CHEBI:57540"/>
        <dbReference type="ChEBI" id="CHEBI:57945"/>
        <dbReference type="ChEBI" id="CHEBI:132124"/>
    </reaction>
</comment>
<dbReference type="GO" id="GO:0042773">
    <property type="term" value="P:ATP synthesis coupled electron transport"/>
    <property type="evidence" value="ECO:0007669"/>
    <property type="project" value="InterPro"/>
</dbReference>
<feature type="transmembrane region" description="Helical" evidence="5">
    <location>
        <begin position="36"/>
        <end position="53"/>
    </location>
</feature>
<keyword evidence="5" id="KW-0830">Ubiquinone</keyword>
<dbReference type="InterPro" id="IPR010096">
    <property type="entry name" value="NADH-Q_OxRdtase_suN/2"/>
</dbReference>
<feature type="transmembrane region" description="Helical" evidence="5">
    <location>
        <begin position="240"/>
        <end position="261"/>
    </location>
</feature>
<keyword evidence="4 5" id="KW-0472">Membrane</keyword>
<feature type="domain" description="NADH:quinone oxidoreductase/Mrp antiporter transmembrane" evidence="7">
    <location>
        <begin position="123"/>
        <end position="418"/>
    </location>
</feature>
<dbReference type="InterPro" id="IPR001750">
    <property type="entry name" value="ND/Mrp_TM"/>
</dbReference>
<dbReference type="GO" id="GO:0012505">
    <property type="term" value="C:endomembrane system"/>
    <property type="evidence" value="ECO:0007669"/>
    <property type="project" value="UniProtKB-SubCell"/>
</dbReference>
<evidence type="ECO:0000256" key="2">
    <source>
        <dbReference type="ARBA" id="ARBA00022692"/>
    </source>
</evidence>
<name>A0A8J2YZI2_9PROT</name>
<sequence>MMPVPDLSPALPELFLAVAAMALMMVGVFRADRTSAVVSWLSVLALIVDFVLVERGPASRTVTFSGMFVTEQFAVFMKSLILIGSAVSIVMARQFNERAKVDRFEFPILILFATIGMMAMVSANDLISLYVGLELQSLSLYVLAAFKRDTVKSTEAGLKYFVLGALSSGMLLFGSSWIYGFAGTTNFDQLAKLLSTEAGTSSIGLIIGVVFLSVGIAFKCSAVPFHMWTPDVYEGAPTPVTSFFAVGPKIAALSLFLRVMIEPLGHLAHQWQQIIWAISFASMVLGSYAAINQSNIKRLMAYSSIGHVGYALIGLAAGTTDGVRGVLIYLAVYLFMSLGAFSVILCMERRGEPVEEIADLAGLSKSQPLTAAALAVFMFSMAGVPPLAGFVPKFIIFMSAIHAGLVWLAVFGVLASVVGCYYYIRIIKMMYFDTPAEALDTSAGGGAVRVVMALTTLVILLFILIPAPLVATAEAAAASLFQG</sequence>
<evidence type="ECO:0000256" key="3">
    <source>
        <dbReference type="ARBA" id="ARBA00022989"/>
    </source>
</evidence>
<dbReference type="Pfam" id="PF00361">
    <property type="entry name" value="Proton_antipo_M"/>
    <property type="match status" value="1"/>
</dbReference>
<comment type="caution">
    <text evidence="8">The sequence shown here is derived from an EMBL/GenBank/DDBJ whole genome shotgun (WGS) entry which is preliminary data.</text>
</comment>
<evidence type="ECO:0000256" key="1">
    <source>
        <dbReference type="ARBA" id="ARBA00004127"/>
    </source>
</evidence>
<keyword evidence="5" id="KW-0874">Quinone</keyword>
<feature type="transmembrane region" description="Helical" evidence="5">
    <location>
        <begin position="299"/>
        <end position="320"/>
    </location>
</feature>
<dbReference type="RefSeq" id="WP_189051261.1">
    <property type="nucleotide sequence ID" value="NZ_BMJQ01000017.1"/>
</dbReference>
<evidence type="ECO:0000259" key="7">
    <source>
        <dbReference type="Pfam" id="PF00361"/>
    </source>
</evidence>
<evidence type="ECO:0000256" key="5">
    <source>
        <dbReference type="HAMAP-Rule" id="MF_00445"/>
    </source>
</evidence>
<dbReference type="HAMAP" id="MF_00445">
    <property type="entry name" value="NDH1_NuoN_1"/>
    <property type="match status" value="1"/>
</dbReference>
<dbReference type="EMBL" id="BMJQ01000017">
    <property type="protein sequence ID" value="GGF40590.1"/>
    <property type="molecule type" value="Genomic_DNA"/>
</dbReference>
<keyword evidence="5" id="KW-0520">NAD</keyword>
<reference evidence="8" key="1">
    <citation type="journal article" date="2014" name="Int. J. Syst. Evol. Microbiol.">
        <title>Complete genome sequence of Corynebacterium casei LMG S-19264T (=DSM 44701T), isolated from a smear-ripened cheese.</title>
        <authorList>
            <consortium name="US DOE Joint Genome Institute (JGI-PGF)"/>
            <person name="Walter F."/>
            <person name="Albersmeier A."/>
            <person name="Kalinowski J."/>
            <person name="Ruckert C."/>
        </authorList>
    </citation>
    <scope>NUCLEOTIDE SEQUENCE</scope>
    <source>
        <strain evidence="8">CGMCC 1.15725</strain>
    </source>
</reference>
<feature type="transmembrane region" description="Helical" evidence="5">
    <location>
        <begin position="104"/>
        <end position="121"/>
    </location>
</feature>
<dbReference type="GO" id="GO:0048038">
    <property type="term" value="F:quinone binding"/>
    <property type="evidence" value="ECO:0007669"/>
    <property type="project" value="UniProtKB-KW"/>
</dbReference>
<dbReference type="GO" id="GO:0008137">
    <property type="term" value="F:NADH dehydrogenase (ubiquinone) activity"/>
    <property type="evidence" value="ECO:0007669"/>
    <property type="project" value="InterPro"/>
</dbReference>
<feature type="transmembrane region" description="Helical" evidence="5">
    <location>
        <begin position="394"/>
        <end position="424"/>
    </location>
</feature>
<comment type="function">
    <text evidence="5">NDH-1 shuttles electrons from NADH, via FMN and iron-sulfur (Fe-S) centers, to quinones in the respiratory chain. The immediate electron acceptor for the enzyme in this species is believed to be ubiquinone. Couples the redox reaction to proton translocation (for every two electrons transferred, four hydrogen ions are translocated across the cytoplasmic membrane), and thus conserves the redox energy in a proton gradient.</text>
</comment>
<feature type="transmembrane region" description="Helical" evidence="5">
    <location>
        <begin position="202"/>
        <end position="228"/>
    </location>
</feature>
<organism evidence="8 9">
    <name type="scientific">Aliidongia dinghuensis</name>
    <dbReference type="NCBI Taxonomy" id="1867774"/>
    <lineage>
        <taxon>Bacteria</taxon>
        <taxon>Pseudomonadati</taxon>
        <taxon>Pseudomonadota</taxon>
        <taxon>Alphaproteobacteria</taxon>
        <taxon>Rhodospirillales</taxon>
        <taxon>Dongiaceae</taxon>
        <taxon>Aliidongia</taxon>
    </lineage>
</organism>
<dbReference type="Proteomes" id="UP000646365">
    <property type="component" value="Unassembled WGS sequence"/>
</dbReference>
<feature type="transmembrane region" description="Helical" evidence="5">
    <location>
        <begin position="158"/>
        <end position="182"/>
    </location>
</feature>
<feature type="transmembrane region" description="Helical" evidence="5">
    <location>
        <begin position="368"/>
        <end position="388"/>
    </location>
</feature>
<comment type="similarity">
    <text evidence="5">Belongs to the complex I subunit 2 family.</text>
</comment>
<evidence type="ECO:0000256" key="6">
    <source>
        <dbReference type="RuleBase" id="RU000320"/>
    </source>
</evidence>
<dbReference type="EC" id="7.1.1.-" evidence="5"/>
<keyword evidence="5" id="KW-1003">Cell membrane</keyword>
<dbReference type="NCBIfam" id="NF004440">
    <property type="entry name" value="PRK05777.1-3"/>
    <property type="match status" value="1"/>
</dbReference>
<dbReference type="AlphaFoldDB" id="A0A8J2YZI2"/>
<keyword evidence="3 5" id="KW-1133">Transmembrane helix</keyword>
<feature type="transmembrane region" description="Helical" evidence="5">
    <location>
        <begin position="73"/>
        <end position="92"/>
    </location>
</feature>
<dbReference type="GO" id="GO:0050136">
    <property type="term" value="F:NADH dehydrogenase (quinone) (non-electrogenic) activity"/>
    <property type="evidence" value="ECO:0007669"/>
    <property type="project" value="UniProtKB-UniRule"/>
</dbReference>
<comment type="subunit">
    <text evidence="5">NDH-1 is composed of 14 different subunits. Subunits NuoA, H, J, K, L, M, N constitute the membrane sector of the complex.</text>
</comment>
<evidence type="ECO:0000256" key="4">
    <source>
        <dbReference type="ARBA" id="ARBA00023136"/>
    </source>
</evidence>
<feature type="transmembrane region" description="Helical" evidence="5">
    <location>
        <begin position="273"/>
        <end position="292"/>
    </location>
</feature>
<dbReference type="NCBIfam" id="TIGR01770">
    <property type="entry name" value="NDH_I_N"/>
    <property type="match status" value="1"/>
</dbReference>
<feature type="transmembrane region" description="Helical" evidence="5">
    <location>
        <begin position="326"/>
        <end position="347"/>
    </location>
</feature>
<gene>
    <name evidence="5 8" type="primary">nuoN</name>
    <name evidence="8" type="ORF">GCM10011611_53750</name>
</gene>
<dbReference type="PANTHER" id="PTHR22773">
    <property type="entry name" value="NADH DEHYDROGENASE"/>
    <property type="match status" value="1"/>
</dbReference>
<reference evidence="8" key="2">
    <citation type="submission" date="2020-09" db="EMBL/GenBank/DDBJ databases">
        <authorList>
            <person name="Sun Q."/>
            <person name="Zhou Y."/>
        </authorList>
    </citation>
    <scope>NUCLEOTIDE SEQUENCE</scope>
    <source>
        <strain evidence="8">CGMCC 1.15725</strain>
    </source>
</reference>
<keyword evidence="5" id="KW-1278">Translocase</keyword>
<evidence type="ECO:0000313" key="8">
    <source>
        <dbReference type="EMBL" id="GGF40590.1"/>
    </source>
</evidence>
<keyword evidence="9" id="KW-1185">Reference proteome</keyword>
<proteinExistence type="inferred from homology"/>
<protein>
    <recommendedName>
        <fullName evidence="5">NADH-quinone oxidoreductase subunit N</fullName>
        <ecNumber evidence="5">7.1.1.-</ecNumber>
    </recommendedName>
    <alternativeName>
        <fullName evidence="5">NADH dehydrogenase I subunit N</fullName>
    </alternativeName>
    <alternativeName>
        <fullName evidence="5">NDH-1 subunit N</fullName>
    </alternativeName>
</protein>
<feature type="transmembrane region" description="Helical" evidence="5">
    <location>
        <begin position="445"/>
        <end position="465"/>
    </location>
</feature>
<dbReference type="GO" id="GO:0005886">
    <property type="term" value="C:plasma membrane"/>
    <property type="evidence" value="ECO:0007669"/>
    <property type="project" value="UniProtKB-SubCell"/>
</dbReference>
<keyword evidence="5" id="KW-0813">Transport</keyword>
<comment type="subcellular location">
    <subcellularLocation>
        <location evidence="5">Cell membrane</location>
        <topology evidence="5">Multi-pass membrane protein</topology>
    </subcellularLocation>
    <subcellularLocation>
        <location evidence="1">Endomembrane system</location>
        <topology evidence="1">Multi-pass membrane protein</topology>
    </subcellularLocation>
    <subcellularLocation>
        <location evidence="6">Membrane</location>
        <topology evidence="6">Multi-pass membrane protein</topology>
    </subcellularLocation>
</comment>
<evidence type="ECO:0000313" key="9">
    <source>
        <dbReference type="Proteomes" id="UP000646365"/>
    </source>
</evidence>
<keyword evidence="2 5" id="KW-0812">Transmembrane</keyword>
<feature type="transmembrane region" description="Helical" evidence="5">
    <location>
        <begin position="12"/>
        <end position="29"/>
    </location>
</feature>
<accession>A0A8J2YZI2</accession>